<evidence type="ECO:0000313" key="2">
    <source>
        <dbReference type="Proteomes" id="UP000216913"/>
    </source>
</evidence>
<dbReference type="Gene3D" id="2.60.120.620">
    <property type="entry name" value="q2cbj1_9rhob like domain"/>
    <property type="match status" value="1"/>
</dbReference>
<proteinExistence type="predicted"/>
<reference evidence="1 2" key="1">
    <citation type="submission" date="2017-05" db="EMBL/GenBank/DDBJ databases">
        <title>Complete and WGS of Bordetella genogroups.</title>
        <authorList>
            <person name="Spilker T."/>
            <person name="LiPuma J."/>
        </authorList>
    </citation>
    <scope>NUCLEOTIDE SEQUENCE [LARGE SCALE GENOMIC DNA]</scope>
    <source>
        <strain evidence="1 2">AU10456</strain>
    </source>
</reference>
<organism evidence="1 2">
    <name type="scientific">Bordetella genomosp. 5</name>
    <dbReference type="NCBI Taxonomy" id="1395608"/>
    <lineage>
        <taxon>Bacteria</taxon>
        <taxon>Pseudomonadati</taxon>
        <taxon>Pseudomonadota</taxon>
        <taxon>Betaproteobacteria</taxon>
        <taxon>Burkholderiales</taxon>
        <taxon>Alcaligenaceae</taxon>
        <taxon>Bordetella</taxon>
    </lineage>
</organism>
<dbReference type="Proteomes" id="UP000216913">
    <property type="component" value="Unassembled WGS sequence"/>
</dbReference>
<dbReference type="OrthoDB" id="9781972at2"/>
<evidence type="ECO:0000313" key="1">
    <source>
        <dbReference type="EMBL" id="OZI55320.1"/>
    </source>
</evidence>
<dbReference type="Pfam" id="PF09859">
    <property type="entry name" value="Oxygenase-NA"/>
    <property type="match status" value="1"/>
</dbReference>
<accession>A0A261U251</accession>
<comment type="caution">
    <text evidence="1">The sequence shown here is derived from an EMBL/GenBank/DDBJ whole genome shotgun (WGS) entry which is preliminary data.</text>
</comment>
<dbReference type="EMBL" id="NEVP01000001">
    <property type="protein sequence ID" value="OZI55320.1"/>
    <property type="molecule type" value="Genomic_DNA"/>
</dbReference>
<gene>
    <name evidence="1" type="ORF">CAL25_02610</name>
</gene>
<dbReference type="AlphaFoldDB" id="A0A261U251"/>
<keyword evidence="2" id="KW-1185">Reference proteome</keyword>
<protein>
    <submittedName>
        <fullName evidence="1">Proline hydroxylase</fullName>
    </submittedName>
</protein>
<name>A0A261U251_9BORD</name>
<dbReference type="RefSeq" id="WP_094798375.1">
    <property type="nucleotide sequence ID" value="NZ_NEVP01000001.1"/>
</dbReference>
<sequence length="256" mass="28327">MHRQADLLFAAPARSSGEDADSAVARLRAADWDAVLAELDARGKAIVPGLFSADECARTASAYADDALFRSRVVMARHGFGRGEYRYYAYPLPAPLPALREILYARLAPLANQWRARLREAGPAFPETYAAFLARCHEAGQTRPTPLLLRYEAGDYNCLHQDLYGDHVFPLQMAVLLSAPGRDFDGGEFVMTEQRSGHPATAEVLPLAQGDALIFAVRDRAVRGARGWHRRTLRHGVAELMRGQRHTLGIILHDAR</sequence>
<dbReference type="InterPro" id="IPR018655">
    <property type="entry name" value="DUF2086"/>
</dbReference>